<organism evidence="10 11">
    <name type="scientific">Fulvitalea axinellae</name>
    <dbReference type="NCBI Taxonomy" id="1182444"/>
    <lineage>
        <taxon>Bacteria</taxon>
        <taxon>Pseudomonadati</taxon>
        <taxon>Bacteroidota</taxon>
        <taxon>Cytophagia</taxon>
        <taxon>Cytophagales</taxon>
        <taxon>Persicobacteraceae</taxon>
        <taxon>Fulvitalea</taxon>
    </lineage>
</organism>
<dbReference type="InterPro" id="IPR038352">
    <property type="entry name" value="Imelysin_sf"/>
</dbReference>
<evidence type="ECO:0000256" key="3">
    <source>
        <dbReference type="ARBA" id="ARBA00022723"/>
    </source>
</evidence>
<dbReference type="InterPro" id="IPR004852">
    <property type="entry name" value="Di-haem_cyt_c_peroxidsae"/>
</dbReference>
<keyword evidence="4" id="KW-0732">Signal</keyword>
<keyword evidence="8" id="KW-1133">Transmembrane helix</keyword>
<dbReference type="Gene3D" id="1.20.1420.20">
    <property type="entry name" value="M75 peptidase, HXXE motif"/>
    <property type="match status" value="1"/>
</dbReference>
<geneLocation type="plasmid" evidence="10 11">
    <name>pFA3</name>
</geneLocation>
<keyword evidence="10" id="KW-0614">Plasmid</keyword>
<evidence type="ECO:0000259" key="9">
    <source>
        <dbReference type="PROSITE" id="PS51007"/>
    </source>
</evidence>
<evidence type="ECO:0000256" key="8">
    <source>
        <dbReference type="SAM" id="Phobius"/>
    </source>
</evidence>
<feature type="domain" description="Cytochrome c" evidence="9">
    <location>
        <begin position="453"/>
        <end position="594"/>
    </location>
</feature>
<dbReference type="PANTHER" id="PTHR30600">
    <property type="entry name" value="CYTOCHROME C PEROXIDASE-RELATED"/>
    <property type="match status" value="1"/>
</dbReference>
<evidence type="ECO:0000313" key="11">
    <source>
        <dbReference type="Proteomes" id="UP001348817"/>
    </source>
</evidence>
<feature type="transmembrane region" description="Helical" evidence="8">
    <location>
        <begin position="12"/>
        <end position="29"/>
    </location>
</feature>
<dbReference type="Gene3D" id="1.10.760.10">
    <property type="entry name" value="Cytochrome c-like domain"/>
    <property type="match status" value="2"/>
</dbReference>
<name>A0AAU9DI25_9BACT</name>
<dbReference type="KEGG" id="fax:FUAX_46570"/>
<dbReference type="GO" id="GO:0046872">
    <property type="term" value="F:metal ion binding"/>
    <property type="evidence" value="ECO:0007669"/>
    <property type="project" value="UniProtKB-KW"/>
</dbReference>
<dbReference type="GO" id="GO:0020037">
    <property type="term" value="F:heme binding"/>
    <property type="evidence" value="ECO:0007669"/>
    <property type="project" value="InterPro"/>
</dbReference>
<dbReference type="Pfam" id="PF03150">
    <property type="entry name" value="CCP_MauG"/>
    <property type="match status" value="1"/>
</dbReference>
<dbReference type="PROSITE" id="PS51257">
    <property type="entry name" value="PROKAR_LIPOPROTEIN"/>
    <property type="match status" value="1"/>
</dbReference>
<accession>A0AAU9DI25</accession>
<keyword evidence="2 7" id="KW-0349">Heme</keyword>
<keyword evidence="11" id="KW-1185">Reference proteome</keyword>
<dbReference type="RefSeq" id="WP_338395367.1">
    <property type="nucleotide sequence ID" value="NZ_AP025317.1"/>
</dbReference>
<dbReference type="EMBL" id="AP025317">
    <property type="protein sequence ID" value="BDD12225.1"/>
    <property type="molecule type" value="Genomic_DNA"/>
</dbReference>
<evidence type="ECO:0000256" key="1">
    <source>
        <dbReference type="ARBA" id="ARBA00004196"/>
    </source>
</evidence>
<dbReference type="InterPro" id="IPR009056">
    <property type="entry name" value="Cyt_c-like_dom"/>
</dbReference>
<dbReference type="AlphaFoldDB" id="A0AAU9DI25"/>
<evidence type="ECO:0000256" key="7">
    <source>
        <dbReference type="PROSITE-ProRule" id="PRU00433"/>
    </source>
</evidence>
<keyword evidence="10" id="KW-0575">Peroxidase</keyword>
<keyword evidence="8" id="KW-0812">Transmembrane</keyword>
<evidence type="ECO:0000256" key="5">
    <source>
        <dbReference type="ARBA" id="ARBA00023002"/>
    </source>
</evidence>
<dbReference type="GO" id="GO:0004130">
    <property type="term" value="F:cytochrome-c peroxidase activity"/>
    <property type="evidence" value="ECO:0007669"/>
    <property type="project" value="TreeGrafter"/>
</dbReference>
<dbReference type="Proteomes" id="UP001348817">
    <property type="component" value="Plasmid pFA3"/>
</dbReference>
<comment type="subcellular location">
    <subcellularLocation>
        <location evidence="1">Cell envelope</location>
    </subcellularLocation>
</comment>
<keyword evidence="3 7" id="KW-0479">Metal-binding</keyword>
<dbReference type="SUPFAM" id="SSF46626">
    <property type="entry name" value="Cytochrome c"/>
    <property type="match status" value="2"/>
</dbReference>
<gene>
    <name evidence="10" type="ORF">FUAX_46570</name>
</gene>
<evidence type="ECO:0000313" key="10">
    <source>
        <dbReference type="EMBL" id="BDD12225.1"/>
    </source>
</evidence>
<keyword evidence="5" id="KW-0560">Oxidoreductase</keyword>
<dbReference type="InterPro" id="IPR036909">
    <property type="entry name" value="Cyt_c-like_dom_sf"/>
</dbReference>
<dbReference type="InterPro" id="IPR051395">
    <property type="entry name" value="Cytochrome_c_Peroxidase/MauG"/>
</dbReference>
<dbReference type="PROSITE" id="PS51007">
    <property type="entry name" value="CYTC"/>
    <property type="match status" value="2"/>
</dbReference>
<evidence type="ECO:0000256" key="6">
    <source>
        <dbReference type="ARBA" id="ARBA00023004"/>
    </source>
</evidence>
<protein>
    <submittedName>
        <fullName evidence="10">Cytochrome-c peroxidase</fullName>
    </submittedName>
</protein>
<sequence>MKYHTTPTIRFESLVSISFYTLCFVLLFACCSGPKQVTEKTPLKTVENIYKSDLELCAAHLDSITTSDDIDKHFALAREYFKRAEPILAYVDKDNYKSLNQPNILSVEEEDLTDIKINNPFGLQVMEEQLAEEQPDTAAIKENSRLTENRVRLILHNTKLKLENHHIIWLVRESVVRVSLTGITGFDSPAALNSLLEAVTVYESLRNILSAYRQNFSNENLYNEWLTEIDRTTQALKGDFDRFDRYSFLKFRTAEQLRLINRTIKDWEVEFPFELALRNDAVSLFAPTAFNVNFFTDYRNGNTDTESKIVLGKKLFLDKRLSRSGQMSCATCHDEKLAFTDGLKTFPKQKRNTPTLLYSGMQKAFFYDNRAGSLEGQIAGVVKNKNEFHSDMALLTETVKADSAYAKSFRKIYGKRLNHTTIRNAIASYVRSLAPFDSKFDRNVNGSENTLTASEIRGFNLFSGKAKCATCHFPPLFNGTIPPEYKRTELEALAVPADKSEQPEIDPDLGRYELFKTEERKHFFKTPTVRNIAETAPYMHNGVYDSLEEVMEFYNNGGGHGLGIRLEHQTLPTDSLHLNKREIKDIIAFMRSLNDQAYERNNKKEKPQELASAK</sequence>
<feature type="domain" description="Cytochrome c" evidence="9">
    <location>
        <begin position="307"/>
        <end position="410"/>
    </location>
</feature>
<reference evidence="10 11" key="1">
    <citation type="submission" date="2021-12" db="EMBL/GenBank/DDBJ databases">
        <title>Genome sequencing of bacteria with rrn-lacking chromosome and rrn-plasmid.</title>
        <authorList>
            <person name="Anda M."/>
            <person name="Iwasaki W."/>
        </authorList>
    </citation>
    <scope>NUCLEOTIDE SEQUENCE [LARGE SCALE GENOMIC DNA]</scope>
    <source>
        <strain evidence="10 11">DSM 100852</strain>
        <plasmid evidence="10 11">pFA3</plasmid>
    </source>
</reference>
<proteinExistence type="predicted"/>
<keyword evidence="6 7" id="KW-0408">Iron</keyword>
<dbReference type="PANTHER" id="PTHR30600:SF10">
    <property type="entry name" value="BLL6722 PROTEIN"/>
    <property type="match status" value="1"/>
</dbReference>
<evidence type="ECO:0000256" key="4">
    <source>
        <dbReference type="ARBA" id="ARBA00022729"/>
    </source>
</evidence>
<keyword evidence="8" id="KW-0472">Membrane</keyword>
<dbReference type="GO" id="GO:0009055">
    <property type="term" value="F:electron transfer activity"/>
    <property type="evidence" value="ECO:0007669"/>
    <property type="project" value="InterPro"/>
</dbReference>
<dbReference type="GO" id="GO:0030313">
    <property type="term" value="C:cell envelope"/>
    <property type="evidence" value="ECO:0007669"/>
    <property type="project" value="UniProtKB-SubCell"/>
</dbReference>
<evidence type="ECO:0000256" key="2">
    <source>
        <dbReference type="ARBA" id="ARBA00022617"/>
    </source>
</evidence>